<accession>A0A6A7Y810</accession>
<dbReference type="Proteomes" id="UP000332515">
    <property type="component" value="Unassembled WGS sequence"/>
</dbReference>
<protein>
    <submittedName>
        <fullName evidence="1">Com family DNA-binding transcriptional regulator</fullName>
    </submittedName>
</protein>
<dbReference type="GO" id="GO:0003677">
    <property type="term" value="F:DNA binding"/>
    <property type="evidence" value="ECO:0007669"/>
    <property type="project" value="UniProtKB-KW"/>
</dbReference>
<dbReference type="AlphaFoldDB" id="A0A6A7Y810"/>
<reference evidence="1 2" key="1">
    <citation type="submission" date="2019-09" db="EMBL/GenBank/DDBJ databases">
        <title>Segnochrobactrum spirostomi gen. nov., sp. nov., isolated from the ciliate Spirostomum cf. yagiui and description of a novel family, Segnochrobactraceae fam. nov. within the order Rhizobiales of the class Alphaproteobacteria.</title>
        <authorList>
            <person name="Akter S."/>
            <person name="Shazib S.U.A."/>
            <person name="Shin M.K."/>
        </authorList>
    </citation>
    <scope>NUCLEOTIDE SEQUENCE [LARGE SCALE GENOMIC DNA]</scope>
    <source>
        <strain evidence="1 2">Sp-1</strain>
    </source>
</reference>
<comment type="caution">
    <text evidence="1">The sequence shown here is derived from an EMBL/GenBank/DDBJ whole genome shotgun (WGS) entry which is preliminary data.</text>
</comment>
<keyword evidence="2" id="KW-1185">Reference proteome</keyword>
<evidence type="ECO:0000313" key="2">
    <source>
        <dbReference type="Proteomes" id="UP000332515"/>
    </source>
</evidence>
<evidence type="ECO:0000313" key="1">
    <source>
        <dbReference type="EMBL" id="MQT13629.1"/>
    </source>
</evidence>
<gene>
    <name evidence="1" type="ORF">F0357_13465</name>
</gene>
<dbReference type="EMBL" id="VWNA01000001">
    <property type="protein sequence ID" value="MQT13629.1"/>
    <property type="molecule type" value="Genomic_DNA"/>
</dbReference>
<organism evidence="1 2">
    <name type="scientific">Segnochrobactrum spirostomi</name>
    <dbReference type="NCBI Taxonomy" id="2608987"/>
    <lineage>
        <taxon>Bacteria</taxon>
        <taxon>Pseudomonadati</taxon>
        <taxon>Pseudomonadota</taxon>
        <taxon>Alphaproteobacteria</taxon>
        <taxon>Hyphomicrobiales</taxon>
        <taxon>Segnochrobactraceae</taxon>
        <taxon>Segnochrobactrum</taxon>
    </lineage>
</organism>
<dbReference type="RefSeq" id="WP_153482589.1">
    <property type="nucleotide sequence ID" value="NZ_VWNA01000001.1"/>
</dbReference>
<proteinExistence type="predicted"/>
<dbReference type="InterPro" id="IPR019294">
    <property type="entry name" value="Translation_reg_Com"/>
</dbReference>
<sequence>MDDFRCGRCRALMFRAAAGAIAASLEIKCRRCGALNHLRPIEPAREREERHDDDRA</sequence>
<dbReference type="Pfam" id="PF10122">
    <property type="entry name" value="Zn_ribbon_Com"/>
    <property type="match status" value="1"/>
</dbReference>
<name>A0A6A7Y810_9HYPH</name>
<keyword evidence="1" id="KW-0238">DNA-binding</keyword>